<feature type="region of interest" description="Disordered" evidence="2">
    <location>
        <begin position="46"/>
        <end position="69"/>
    </location>
</feature>
<sequence>MASDFSKLKRVNPIFLFGIGTLSFTILQSLLPLDLPLPSPLNSLQPAPANAQYKPPKRSGFRSSEGTGTREDALRLCGQRKTASFTTLAPTNHIGETISSRPTLFWYLSSRQTVELKLMEPGVQKPVYVTTVQVDKPGIVPFELPKTAPELVPEKVYRWSIAIVCEDGTKDALKMTLIRRVAPTPEVKQQLAIAKSDQNRGQIYAAQGLWYDAVTMFSKAIAANPKDRTAPDKLLSLLDQGGFAKITEQERKKSNR</sequence>
<proteinExistence type="predicted"/>
<evidence type="ECO:0000256" key="1">
    <source>
        <dbReference type="PROSITE-ProRule" id="PRU00339"/>
    </source>
</evidence>
<organism evidence="3 4">
    <name type="scientific">Leptolyngbya boryana NIES-2135</name>
    <dbReference type="NCBI Taxonomy" id="1973484"/>
    <lineage>
        <taxon>Bacteria</taxon>
        <taxon>Bacillati</taxon>
        <taxon>Cyanobacteriota</taxon>
        <taxon>Cyanophyceae</taxon>
        <taxon>Leptolyngbyales</taxon>
        <taxon>Leptolyngbyaceae</taxon>
        <taxon>Leptolyngbya group</taxon>
        <taxon>Leptolyngbya</taxon>
    </lineage>
</organism>
<name>A0A1Z4JMR1_LEPBY</name>
<keyword evidence="4" id="KW-1185">Reference proteome</keyword>
<protein>
    <submittedName>
        <fullName evidence="3">Uncharacterized protein</fullName>
    </submittedName>
</protein>
<dbReference type="InterPro" id="IPR019734">
    <property type="entry name" value="TPR_rpt"/>
</dbReference>
<keyword evidence="1" id="KW-0802">TPR repeat</keyword>
<dbReference type="EMBL" id="AP018203">
    <property type="protein sequence ID" value="BAY58032.1"/>
    <property type="molecule type" value="Genomic_DNA"/>
</dbReference>
<dbReference type="Pfam" id="PF06051">
    <property type="entry name" value="DUF928"/>
    <property type="match status" value="1"/>
</dbReference>
<evidence type="ECO:0000313" key="3">
    <source>
        <dbReference type="EMBL" id="BAY58032.1"/>
    </source>
</evidence>
<dbReference type="AlphaFoldDB" id="A0A1Z4JMR1"/>
<dbReference type="InterPro" id="IPR010328">
    <property type="entry name" value="DUF928"/>
</dbReference>
<evidence type="ECO:0000313" key="4">
    <source>
        <dbReference type="Proteomes" id="UP000217895"/>
    </source>
</evidence>
<evidence type="ECO:0000256" key="2">
    <source>
        <dbReference type="SAM" id="MobiDB-lite"/>
    </source>
</evidence>
<reference evidence="3 4" key="1">
    <citation type="submission" date="2017-06" db="EMBL/GenBank/DDBJ databases">
        <title>Genome sequencing of cyanobaciteial culture collection at National Institute for Environmental Studies (NIES).</title>
        <authorList>
            <person name="Hirose Y."/>
            <person name="Shimura Y."/>
            <person name="Fujisawa T."/>
            <person name="Nakamura Y."/>
            <person name="Kawachi M."/>
        </authorList>
    </citation>
    <scope>NUCLEOTIDE SEQUENCE [LARGE SCALE GENOMIC DNA]</scope>
    <source>
        <strain evidence="3 4">NIES-2135</strain>
    </source>
</reference>
<dbReference type="Proteomes" id="UP000217895">
    <property type="component" value="Chromosome"/>
</dbReference>
<dbReference type="PROSITE" id="PS50005">
    <property type="entry name" value="TPR"/>
    <property type="match status" value="1"/>
</dbReference>
<gene>
    <name evidence="3" type="ORF">NIES2135_49050</name>
</gene>
<accession>A0A1Z4JMR1</accession>
<feature type="repeat" description="TPR" evidence="1">
    <location>
        <begin position="194"/>
        <end position="227"/>
    </location>
</feature>